<evidence type="ECO:0000256" key="6">
    <source>
        <dbReference type="ARBA" id="ARBA00023277"/>
    </source>
</evidence>
<keyword evidence="2 15" id="KW-0808">Transferase</keyword>
<comment type="function">
    <text evidence="9">Catalyzes the ATP-dependent phosphorylation of 3-oxo-tetronate to 3-oxo-tetronate 4-phosphate.</text>
</comment>
<dbReference type="InterPro" id="IPR010737">
    <property type="entry name" value="4-carb_acid_sugar_kinase_N"/>
</dbReference>
<keyword evidence="3" id="KW-0547">Nucleotide-binding</keyword>
<evidence type="ECO:0000256" key="2">
    <source>
        <dbReference type="ARBA" id="ARBA00022679"/>
    </source>
</evidence>
<dbReference type="GO" id="GO:0016301">
    <property type="term" value="F:kinase activity"/>
    <property type="evidence" value="ECO:0007669"/>
    <property type="project" value="UniProtKB-KW"/>
</dbReference>
<dbReference type="EC" id="2.7.1.217" evidence="10"/>
<evidence type="ECO:0000256" key="11">
    <source>
        <dbReference type="ARBA" id="ARBA00039461"/>
    </source>
</evidence>
<dbReference type="Proteomes" id="UP001589896">
    <property type="component" value="Unassembled WGS sequence"/>
</dbReference>
<comment type="caution">
    <text evidence="15">The sequence shown here is derived from an EMBL/GenBank/DDBJ whole genome shotgun (WGS) entry which is preliminary data.</text>
</comment>
<evidence type="ECO:0000259" key="14">
    <source>
        <dbReference type="Pfam" id="PF17042"/>
    </source>
</evidence>
<comment type="catalytic activity">
    <reaction evidence="7">
        <text>3-dehydro-L-erythronate + ATP = 3-dehydro-4-O-phospho-L-erythronate + ADP + H(+)</text>
        <dbReference type="Rhea" id="RHEA:52552"/>
        <dbReference type="ChEBI" id="CHEBI:15378"/>
        <dbReference type="ChEBI" id="CHEBI:30616"/>
        <dbReference type="ChEBI" id="CHEBI:136592"/>
        <dbReference type="ChEBI" id="CHEBI:136670"/>
        <dbReference type="ChEBI" id="CHEBI:456216"/>
        <dbReference type="EC" id="2.7.1.217"/>
    </reaction>
</comment>
<evidence type="ECO:0000313" key="16">
    <source>
        <dbReference type="Proteomes" id="UP001589896"/>
    </source>
</evidence>
<reference evidence="15 16" key="1">
    <citation type="submission" date="2024-09" db="EMBL/GenBank/DDBJ databases">
        <authorList>
            <person name="Sun Q."/>
            <person name="Mori K."/>
        </authorList>
    </citation>
    <scope>NUCLEOTIDE SEQUENCE [LARGE SCALE GENOMIC DNA]</scope>
    <source>
        <strain evidence="15 16">KCTC 23076</strain>
    </source>
</reference>
<dbReference type="InterPro" id="IPR037051">
    <property type="entry name" value="4-carb_acid_sugar_kinase_N_sf"/>
</dbReference>
<keyword evidence="16" id="KW-1185">Reference proteome</keyword>
<keyword evidence="4 15" id="KW-0418">Kinase</keyword>
<dbReference type="Pfam" id="PF07005">
    <property type="entry name" value="SBD_N"/>
    <property type="match status" value="1"/>
</dbReference>
<name>A0ABV6RVW5_9GAMM</name>
<evidence type="ECO:0000256" key="5">
    <source>
        <dbReference type="ARBA" id="ARBA00022840"/>
    </source>
</evidence>
<dbReference type="Gene3D" id="3.40.50.10840">
    <property type="entry name" value="Putative sugar-binding, N-terminal domain"/>
    <property type="match status" value="1"/>
</dbReference>
<dbReference type="InterPro" id="IPR042213">
    <property type="entry name" value="NBD_C_sf"/>
</dbReference>
<comment type="catalytic activity">
    <reaction evidence="8">
        <text>3-dehydro-D-erythronate + ATP = 3-dehydro-4-O-phospho-D-erythronate + ADP + H(+)</text>
        <dbReference type="Rhea" id="RHEA:52556"/>
        <dbReference type="ChEBI" id="CHEBI:15378"/>
        <dbReference type="ChEBI" id="CHEBI:30616"/>
        <dbReference type="ChEBI" id="CHEBI:57958"/>
        <dbReference type="ChEBI" id="CHEBI:136593"/>
        <dbReference type="ChEBI" id="CHEBI:456216"/>
        <dbReference type="EC" id="2.7.1.217"/>
    </reaction>
</comment>
<feature type="domain" description="Four-carbon acid sugar kinase N-terminal" evidence="13">
    <location>
        <begin position="6"/>
        <end position="240"/>
    </location>
</feature>
<comment type="similarity">
    <text evidence="1">Belongs to the four-carbon acid sugar kinase family.</text>
</comment>
<gene>
    <name evidence="15" type="primary">otnK</name>
    <name evidence="15" type="ORF">ACFFGH_25150</name>
</gene>
<accession>A0ABV6RVW5</accession>
<evidence type="ECO:0000256" key="12">
    <source>
        <dbReference type="ARBA" id="ARBA00041377"/>
    </source>
</evidence>
<dbReference type="RefSeq" id="WP_386673470.1">
    <property type="nucleotide sequence ID" value="NZ_JBHLTG010000007.1"/>
</dbReference>
<sequence>MTAPLLGIVADDLTGACDVAAAATDAGLHTVVSLGPPSGTPLADCIVVALKSRTAEPGIAVRQSLESGRWLLGHGTARLYQKYCSTFDSTDRGNIGPVAEALASIVAERAGTPDAALSIGTPATPQNGRTQYLGHLFVGDRLLSESPLRDHPLTPMGDPDLVRVLARQSTRSVGLLPHPVVRAGGDGLRAALRRLADSGAGHVLVDALDDDDLDRVAAALLAGDGPPALLGGGAGLAGALARRIAESLPADREGAALAPAVPAGRRLLLSGSASARTREQVAAFPGHVRTLDPLRLADGSDSAETVLSELAGRFAGHPDDTVLVSATADPDRVRAVQAQLGTAAAAELVERELGRIAVGAVDDLGVRRLLVAGGETSGAVADALGVRSLFVGRSAAPGVPWTVAGHRDGRTGADPIALLLKSGNFGGPDLFSTAWEVAP</sequence>
<dbReference type="NCBIfam" id="NF043035">
    <property type="entry name" value="OxoTetrKin"/>
    <property type="match status" value="1"/>
</dbReference>
<evidence type="ECO:0000259" key="13">
    <source>
        <dbReference type="Pfam" id="PF07005"/>
    </source>
</evidence>
<organism evidence="15 16">
    <name type="scientific">Lysobacter korlensis</name>
    <dbReference type="NCBI Taxonomy" id="553636"/>
    <lineage>
        <taxon>Bacteria</taxon>
        <taxon>Pseudomonadati</taxon>
        <taxon>Pseudomonadota</taxon>
        <taxon>Gammaproteobacteria</taxon>
        <taxon>Lysobacterales</taxon>
        <taxon>Lysobacteraceae</taxon>
        <taxon>Lysobacter</taxon>
    </lineage>
</organism>
<evidence type="ECO:0000256" key="7">
    <source>
        <dbReference type="ARBA" id="ARBA00035898"/>
    </source>
</evidence>
<dbReference type="SUPFAM" id="SSF142764">
    <property type="entry name" value="YgbK-like"/>
    <property type="match status" value="1"/>
</dbReference>
<evidence type="ECO:0000256" key="9">
    <source>
        <dbReference type="ARBA" id="ARBA00037335"/>
    </source>
</evidence>
<dbReference type="InterPro" id="IPR050007">
    <property type="entry name" value="OtnK"/>
</dbReference>
<evidence type="ECO:0000256" key="8">
    <source>
        <dbReference type="ARBA" id="ARBA00036346"/>
    </source>
</evidence>
<evidence type="ECO:0000313" key="15">
    <source>
        <dbReference type="EMBL" id="MFC0681130.1"/>
    </source>
</evidence>
<evidence type="ECO:0000256" key="1">
    <source>
        <dbReference type="ARBA" id="ARBA00005715"/>
    </source>
</evidence>
<evidence type="ECO:0000256" key="4">
    <source>
        <dbReference type="ARBA" id="ARBA00022777"/>
    </source>
</evidence>
<protein>
    <recommendedName>
        <fullName evidence="11">3-oxo-tetronate kinase</fullName>
        <ecNumber evidence="10">2.7.1.217</ecNumber>
    </recommendedName>
    <alternativeName>
        <fullName evidence="12">3-dehydrotetronate 4-kinase</fullName>
    </alternativeName>
</protein>
<dbReference type="Pfam" id="PF17042">
    <property type="entry name" value="NBD_C"/>
    <property type="match status" value="1"/>
</dbReference>
<dbReference type="EMBL" id="JBHLTG010000007">
    <property type="protein sequence ID" value="MFC0681130.1"/>
    <property type="molecule type" value="Genomic_DNA"/>
</dbReference>
<keyword evidence="5" id="KW-0067">ATP-binding</keyword>
<proteinExistence type="inferred from homology"/>
<keyword evidence="6" id="KW-0119">Carbohydrate metabolism</keyword>
<evidence type="ECO:0000256" key="10">
    <source>
        <dbReference type="ARBA" id="ARBA00039095"/>
    </source>
</evidence>
<dbReference type="InterPro" id="IPR031475">
    <property type="entry name" value="NBD_C"/>
</dbReference>
<dbReference type="Gene3D" id="3.40.980.20">
    <property type="entry name" value="Four-carbon acid sugar kinase, nucleotide binding domain"/>
    <property type="match status" value="1"/>
</dbReference>
<evidence type="ECO:0000256" key="3">
    <source>
        <dbReference type="ARBA" id="ARBA00022741"/>
    </source>
</evidence>
<feature type="domain" description="Four-carbon acid sugar kinase nucleotide binding" evidence="14">
    <location>
        <begin position="267"/>
        <end position="431"/>
    </location>
</feature>